<evidence type="ECO:0000313" key="2">
    <source>
        <dbReference type="EMBL" id="KAJ1107513.1"/>
    </source>
</evidence>
<proteinExistence type="predicted"/>
<gene>
    <name evidence="2" type="ORF">NDU88_004903</name>
</gene>
<dbReference type="InterPro" id="IPR042566">
    <property type="entry name" value="L1_C"/>
</dbReference>
<protein>
    <submittedName>
        <fullName evidence="2">Uncharacterized protein</fullName>
    </submittedName>
</protein>
<evidence type="ECO:0000313" key="3">
    <source>
        <dbReference type="Proteomes" id="UP001066276"/>
    </source>
</evidence>
<dbReference type="AlphaFoldDB" id="A0AAV7MUU1"/>
<feature type="region of interest" description="Disordered" evidence="1">
    <location>
        <begin position="112"/>
        <end position="132"/>
    </location>
</feature>
<dbReference type="EMBL" id="JANPWB010000013">
    <property type="protein sequence ID" value="KAJ1107513.1"/>
    <property type="molecule type" value="Genomic_DNA"/>
</dbReference>
<comment type="caution">
    <text evidence="2">The sequence shown here is derived from an EMBL/GenBank/DDBJ whole genome shotgun (WGS) entry which is preliminary data.</text>
</comment>
<dbReference type="Proteomes" id="UP001066276">
    <property type="component" value="Chromosome 9"/>
</dbReference>
<sequence>MPAAPCTDRQLLQAARTHGPFRLDDLEVRLTADFSKETSERRRVFLDLPPSLRQLDMKYGLFETARMWITKNGVSKDFYDTEDLRVFLDGLQHQTQSMDTASRCGLRTRWGRSRVSPTTDSHPRGRDLERLTKSYDDRGQVLQAVAMHTQIADRDNLDILIDMACITPPTHTPPSLPPIQSTVRCCSDPRRVLSCCSHPVRAPWWGDWERGTVVSRERRLPGPGARRAYDWAPEA</sequence>
<dbReference type="Gene3D" id="3.30.250.20">
    <property type="entry name" value="L1 transposable element, C-terminal domain"/>
    <property type="match status" value="1"/>
</dbReference>
<keyword evidence="3" id="KW-1185">Reference proteome</keyword>
<accession>A0AAV7MUU1</accession>
<feature type="compositionally biased region" description="Basic and acidic residues" evidence="1">
    <location>
        <begin position="121"/>
        <end position="132"/>
    </location>
</feature>
<evidence type="ECO:0000256" key="1">
    <source>
        <dbReference type="SAM" id="MobiDB-lite"/>
    </source>
</evidence>
<reference evidence="2" key="1">
    <citation type="journal article" date="2022" name="bioRxiv">
        <title>Sequencing and chromosome-scale assembly of the giantPleurodeles waltlgenome.</title>
        <authorList>
            <person name="Brown T."/>
            <person name="Elewa A."/>
            <person name="Iarovenko S."/>
            <person name="Subramanian E."/>
            <person name="Araus A.J."/>
            <person name="Petzold A."/>
            <person name="Susuki M."/>
            <person name="Suzuki K.-i.T."/>
            <person name="Hayashi T."/>
            <person name="Toyoda A."/>
            <person name="Oliveira C."/>
            <person name="Osipova E."/>
            <person name="Leigh N.D."/>
            <person name="Simon A."/>
            <person name="Yun M.H."/>
        </authorList>
    </citation>
    <scope>NUCLEOTIDE SEQUENCE</scope>
    <source>
        <strain evidence="2">20211129_DDA</strain>
        <tissue evidence="2">Liver</tissue>
    </source>
</reference>
<organism evidence="2 3">
    <name type="scientific">Pleurodeles waltl</name>
    <name type="common">Iberian ribbed newt</name>
    <dbReference type="NCBI Taxonomy" id="8319"/>
    <lineage>
        <taxon>Eukaryota</taxon>
        <taxon>Metazoa</taxon>
        <taxon>Chordata</taxon>
        <taxon>Craniata</taxon>
        <taxon>Vertebrata</taxon>
        <taxon>Euteleostomi</taxon>
        <taxon>Amphibia</taxon>
        <taxon>Batrachia</taxon>
        <taxon>Caudata</taxon>
        <taxon>Salamandroidea</taxon>
        <taxon>Salamandridae</taxon>
        <taxon>Pleurodelinae</taxon>
        <taxon>Pleurodeles</taxon>
    </lineage>
</organism>
<name>A0AAV7MUU1_PLEWA</name>